<protein>
    <recommendedName>
        <fullName evidence="4">FAD binding domain-containing protein</fullName>
    </recommendedName>
</protein>
<name>A0ABP7E945_9ACTN</name>
<dbReference type="InterPro" id="IPR036188">
    <property type="entry name" value="FAD/NAD-bd_sf"/>
</dbReference>
<dbReference type="Proteomes" id="UP001500902">
    <property type="component" value="Unassembled WGS sequence"/>
</dbReference>
<evidence type="ECO:0000313" key="2">
    <source>
        <dbReference type="EMBL" id="GAA3713972.1"/>
    </source>
</evidence>
<sequence>MAVARDGPTEQGAWLAIEDAVVLAGALDRSAVPEALIAYDAQRRPRTQPMAKLSGQLGHVLQTGNPVAATLRNALTRLLPTGVFLRLAGSAFAWTPPDRPTPPGPPTSGGRPTG</sequence>
<evidence type="ECO:0000313" key="3">
    <source>
        <dbReference type="Proteomes" id="UP001500902"/>
    </source>
</evidence>
<dbReference type="EMBL" id="BAAAZP010000224">
    <property type="protein sequence ID" value="GAA3713972.1"/>
    <property type="molecule type" value="Genomic_DNA"/>
</dbReference>
<dbReference type="Gene3D" id="3.50.50.60">
    <property type="entry name" value="FAD/NAD(P)-binding domain"/>
    <property type="match status" value="1"/>
</dbReference>
<reference evidence="3" key="1">
    <citation type="journal article" date="2019" name="Int. J. Syst. Evol. Microbiol.">
        <title>The Global Catalogue of Microorganisms (GCM) 10K type strain sequencing project: providing services to taxonomists for standard genome sequencing and annotation.</title>
        <authorList>
            <consortium name="The Broad Institute Genomics Platform"/>
            <consortium name="The Broad Institute Genome Sequencing Center for Infectious Disease"/>
            <person name="Wu L."/>
            <person name="Ma J."/>
        </authorList>
    </citation>
    <scope>NUCLEOTIDE SEQUENCE [LARGE SCALE GENOMIC DNA]</scope>
    <source>
        <strain evidence="3">JCM 16904</strain>
    </source>
</reference>
<keyword evidence="3" id="KW-1185">Reference proteome</keyword>
<gene>
    <name evidence="2" type="ORF">GCM10022224_094490</name>
</gene>
<dbReference type="SUPFAM" id="SSF51905">
    <property type="entry name" value="FAD/NAD(P)-binding domain"/>
    <property type="match status" value="1"/>
</dbReference>
<evidence type="ECO:0008006" key="4">
    <source>
        <dbReference type="Google" id="ProtNLM"/>
    </source>
</evidence>
<feature type="region of interest" description="Disordered" evidence="1">
    <location>
        <begin position="92"/>
        <end position="114"/>
    </location>
</feature>
<comment type="caution">
    <text evidence="2">The sequence shown here is derived from an EMBL/GenBank/DDBJ whole genome shotgun (WGS) entry which is preliminary data.</text>
</comment>
<feature type="compositionally biased region" description="Pro residues" evidence="1">
    <location>
        <begin position="97"/>
        <end position="106"/>
    </location>
</feature>
<accession>A0ABP7E945</accession>
<proteinExistence type="predicted"/>
<organism evidence="2 3">
    <name type="scientific">Nonomuraea antimicrobica</name>
    <dbReference type="NCBI Taxonomy" id="561173"/>
    <lineage>
        <taxon>Bacteria</taxon>
        <taxon>Bacillati</taxon>
        <taxon>Actinomycetota</taxon>
        <taxon>Actinomycetes</taxon>
        <taxon>Streptosporangiales</taxon>
        <taxon>Streptosporangiaceae</taxon>
        <taxon>Nonomuraea</taxon>
    </lineage>
</organism>
<evidence type="ECO:0000256" key="1">
    <source>
        <dbReference type="SAM" id="MobiDB-lite"/>
    </source>
</evidence>